<gene>
    <name evidence="1" type="ORF">SEVIR_6G106000v2</name>
</gene>
<sequence>MEGRLHITEVPEEGQPFAPENVARKFDLGACNVPLGLHRWLASAIPAKSGGERVKEGYGRGQQITGSRRTVEVEGGGWPVAAGDDKAMAAVKELLLRRQQRQRKPRNGSGSLSEARVVLGRGLEALARAGGASSTVGCSGGASVWRLWRGSAVGRRASAVVGRGGERVWTSGKDWRGKIVRMENPVCLACGEGHALGHFAGGRWPSGAGQQQAAAWQRASAGGRGARLGHWPVKMQRGGARIVRARVGQVPVRTCLIAGDDRPGGAGHRRGTMWHGMMRRVQSPHPGARG</sequence>
<dbReference type="EMBL" id="CM016557">
    <property type="protein sequence ID" value="TKW09504.1"/>
    <property type="molecule type" value="Genomic_DNA"/>
</dbReference>
<organism evidence="1 2">
    <name type="scientific">Setaria viridis</name>
    <name type="common">Green bristlegrass</name>
    <name type="synonym">Setaria italica subsp. viridis</name>
    <dbReference type="NCBI Taxonomy" id="4556"/>
    <lineage>
        <taxon>Eukaryota</taxon>
        <taxon>Viridiplantae</taxon>
        <taxon>Streptophyta</taxon>
        <taxon>Embryophyta</taxon>
        <taxon>Tracheophyta</taxon>
        <taxon>Spermatophyta</taxon>
        <taxon>Magnoliopsida</taxon>
        <taxon>Liliopsida</taxon>
        <taxon>Poales</taxon>
        <taxon>Poaceae</taxon>
        <taxon>PACMAD clade</taxon>
        <taxon>Panicoideae</taxon>
        <taxon>Panicodae</taxon>
        <taxon>Paniceae</taxon>
        <taxon>Cenchrinae</taxon>
        <taxon>Setaria</taxon>
    </lineage>
</organism>
<accession>A0A4U6U5N6</accession>
<proteinExistence type="predicted"/>
<dbReference type="Gramene" id="TKW09504">
    <property type="protein sequence ID" value="TKW09504"/>
    <property type="gene ID" value="SEVIR_6G106000v2"/>
</dbReference>
<dbReference type="AlphaFoldDB" id="A0A4U6U5N6"/>
<protein>
    <submittedName>
        <fullName evidence="1">Uncharacterized protein</fullName>
    </submittedName>
</protein>
<evidence type="ECO:0000313" key="2">
    <source>
        <dbReference type="Proteomes" id="UP000298652"/>
    </source>
</evidence>
<name>A0A4U6U5N6_SETVI</name>
<reference evidence="1" key="1">
    <citation type="submission" date="2019-03" db="EMBL/GenBank/DDBJ databases">
        <title>WGS assembly of Setaria viridis.</title>
        <authorList>
            <person name="Huang P."/>
            <person name="Jenkins J."/>
            <person name="Grimwood J."/>
            <person name="Barry K."/>
            <person name="Healey A."/>
            <person name="Mamidi S."/>
            <person name="Sreedasyam A."/>
            <person name="Shu S."/>
            <person name="Feldman M."/>
            <person name="Wu J."/>
            <person name="Yu Y."/>
            <person name="Chen C."/>
            <person name="Johnson J."/>
            <person name="Rokhsar D."/>
            <person name="Baxter I."/>
            <person name="Schmutz J."/>
            <person name="Brutnell T."/>
            <person name="Kellogg E."/>
        </authorList>
    </citation>
    <scope>NUCLEOTIDE SEQUENCE [LARGE SCALE GENOMIC DNA]</scope>
</reference>
<keyword evidence="2" id="KW-1185">Reference proteome</keyword>
<evidence type="ECO:0000313" key="1">
    <source>
        <dbReference type="EMBL" id="TKW09504.1"/>
    </source>
</evidence>
<dbReference type="Proteomes" id="UP000298652">
    <property type="component" value="Chromosome 6"/>
</dbReference>